<evidence type="ECO:0000313" key="9">
    <source>
        <dbReference type="Proteomes" id="UP001597090"/>
    </source>
</evidence>
<dbReference type="HAMAP" id="MF_00387">
    <property type="entry name" value="LpxA"/>
    <property type="match status" value="1"/>
</dbReference>
<dbReference type="PANTHER" id="PTHR43480:SF1">
    <property type="entry name" value="ACYL-[ACYL-CARRIER-PROTEIN]--UDP-N-ACETYLGLUCOSAMINE O-ACYLTRANSFERASE, MITOCHONDRIAL-RELATED"/>
    <property type="match status" value="1"/>
</dbReference>
<comment type="pathway">
    <text evidence="6">Glycolipid biosynthesis; lipid IV(A) biosynthesis; lipid IV(A) from (3R)-3-hydroxytetradecanoyl-[acyl-carrier-protein] and UDP-N-acetyl-alpha-D-glucosamine: step 1/6.</text>
</comment>
<evidence type="ECO:0000259" key="7">
    <source>
        <dbReference type="Pfam" id="PF13720"/>
    </source>
</evidence>
<comment type="similarity">
    <text evidence="6">Belongs to the transferase hexapeptide repeat family. LpxA subfamily.</text>
</comment>
<keyword evidence="2 6" id="KW-0441">Lipid A biosynthesis</keyword>
<dbReference type="EC" id="2.3.1.129" evidence="6"/>
<keyword evidence="6" id="KW-0677">Repeat</keyword>
<evidence type="ECO:0000256" key="5">
    <source>
        <dbReference type="ARBA" id="ARBA00023315"/>
    </source>
</evidence>
<keyword evidence="9" id="KW-1185">Reference proteome</keyword>
<dbReference type="Pfam" id="PF13720">
    <property type="entry name" value="Acetyltransf_11"/>
    <property type="match status" value="1"/>
</dbReference>
<reference evidence="9" key="1">
    <citation type="journal article" date="2019" name="Int. J. Syst. Evol. Microbiol.">
        <title>The Global Catalogue of Microorganisms (GCM) 10K type strain sequencing project: providing services to taxonomists for standard genome sequencing and annotation.</title>
        <authorList>
            <consortium name="The Broad Institute Genomics Platform"/>
            <consortium name="The Broad Institute Genome Sequencing Center for Infectious Disease"/>
            <person name="Wu L."/>
            <person name="Ma J."/>
        </authorList>
    </citation>
    <scope>NUCLEOTIDE SEQUENCE [LARGE SCALE GENOMIC DNA]</scope>
    <source>
        <strain evidence="9">CCUG 55491</strain>
    </source>
</reference>
<dbReference type="InterPro" id="IPR001451">
    <property type="entry name" value="Hexapep"/>
</dbReference>
<organism evidence="8 9">
    <name type="scientific">Lysobacter koreensis</name>
    <dbReference type="NCBI Taxonomy" id="266122"/>
    <lineage>
        <taxon>Bacteria</taxon>
        <taxon>Pseudomonadati</taxon>
        <taxon>Pseudomonadota</taxon>
        <taxon>Gammaproteobacteria</taxon>
        <taxon>Lysobacterales</taxon>
        <taxon>Lysobacteraceae</taxon>
        <taxon>Lysobacter</taxon>
    </lineage>
</organism>
<dbReference type="SUPFAM" id="SSF51161">
    <property type="entry name" value="Trimeric LpxA-like enzymes"/>
    <property type="match status" value="1"/>
</dbReference>
<evidence type="ECO:0000256" key="3">
    <source>
        <dbReference type="ARBA" id="ARBA00022679"/>
    </source>
</evidence>
<dbReference type="InterPro" id="IPR011004">
    <property type="entry name" value="Trimer_LpxA-like_sf"/>
</dbReference>
<evidence type="ECO:0000313" key="8">
    <source>
        <dbReference type="EMBL" id="MFD0737752.1"/>
    </source>
</evidence>
<comment type="caution">
    <text evidence="8">The sequence shown here is derived from an EMBL/GenBank/DDBJ whole genome shotgun (WGS) entry which is preliminary data.</text>
</comment>
<comment type="subunit">
    <text evidence="6">Homotrimer.</text>
</comment>
<comment type="catalytic activity">
    <reaction evidence="6">
        <text>a (3R)-hydroxyacyl-[ACP] + UDP-N-acetyl-alpha-D-glucosamine = a UDP-3-O-[(3R)-3-hydroxyacyl]-N-acetyl-alpha-D-glucosamine + holo-[ACP]</text>
        <dbReference type="Rhea" id="RHEA:67812"/>
        <dbReference type="Rhea" id="RHEA-COMP:9685"/>
        <dbReference type="Rhea" id="RHEA-COMP:9945"/>
        <dbReference type="ChEBI" id="CHEBI:57705"/>
        <dbReference type="ChEBI" id="CHEBI:64479"/>
        <dbReference type="ChEBI" id="CHEBI:78827"/>
        <dbReference type="ChEBI" id="CHEBI:173225"/>
        <dbReference type="EC" id="2.3.1.129"/>
    </reaction>
</comment>
<keyword evidence="3 6" id="KW-0808">Transferase</keyword>
<evidence type="ECO:0000256" key="6">
    <source>
        <dbReference type="HAMAP-Rule" id="MF_00387"/>
    </source>
</evidence>
<evidence type="ECO:0000256" key="1">
    <source>
        <dbReference type="ARBA" id="ARBA00022516"/>
    </source>
</evidence>
<dbReference type="InterPro" id="IPR037157">
    <property type="entry name" value="Acetyltransf_C_sf"/>
</dbReference>
<dbReference type="InterPro" id="IPR029098">
    <property type="entry name" value="Acetyltransf_C"/>
</dbReference>
<dbReference type="NCBIfam" id="NF003657">
    <property type="entry name" value="PRK05289.1"/>
    <property type="match status" value="1"/>
</dbReference>
<dbReference type="InterPro" id="IPR010137">
    <property type="entry name" value="Lipid_A_LpxA"/>
</dbReference>
<dbReference type="GO" id="GO:0008780">
    <property type="term" value="F:acyl-[acyl-carrier-protein]-UDP-N-acetylglucosamine O-acyltransferase activity"/>
    <property type="evidence" value="ECO:0007669"/>
    <property type="project" value="UniProtKB-EC"/>
</dbReference>
<comment type="function">
    <text evidence="6">Involved in the biosynthesis of lipid A, a phosphorylated glycolipid that anchors the lipopolysaccharide to the outer membrane of the cell.</text>
</comment>
<keyword evidence="1 6" id="KW-0444">Lipid biosynthesis</keyword>
<proteinExistence type="inferred from homology"/>
<dbReference type="PIRSF" id="PIRSF000456">
    <property type="entry name" value="UDP-GlcNAc_acltr"/>
    <property type="match status" value="1"/>
</dbReference>
<name>A0ABW2YHV6_9GAMM</name>
<evidence type="ECO:0000256" key="2">
    <source>
        <dbReference type="ARBA" id="ARBA00022556"/>
    </source>
</evidence>
<keyword evidence="5 6" id="KW-0012">Acyltransferase</keyword>
<keyword evidence="6" id="KW-0963">Cytoplasm</keyword>
<sequence length="267" mass="28128">MRDAGHPSSVVIHPSAVVEAGATLGDGVQVGAFCYIGGEVTVGAGTTFGPHCSVHGPTTIGRDNRFHGHCAIGGEPQDKKYAGERVALAIGDRNTFREFVTINRGTGGGGGSTRIGDDNWLLAYTHVAHDCVVGNQCVFSNNATLAGHVSVGDQVILSGFVGIHQFCRIGAHAFIGMGAFVNGDVPPFVMVAQEGYGRPRGINAEGLKRRGFDPERIASIKRAYRALYVSGVPLDEARTKLAEIAGASDDVRALLEFLDSSDRPLLR</sequence>
<protein>
    <recommendedName>
        <fullName evidence="6">Acyl-[acyl-carrier-protein]--UDP-N-acetylglucosamine O-acyltransferase</fullName>
        <shortName evidence="6">UDP-N-acetylglucosamine acyltransferase</shortName>
        <ecNumber evidence="6">2.3.1.129</ecNumber>
    </recommendedName>
</protein>
<dbReference type="CDD" id="cd03351">
    <property type="entry name" value="LbH_UDP-GlcNAc_AT"/>
    <property type="match status" value="1"/>
</dbReference>
<feature type="domain" description="UDP N-acetylglucosamine O-acyltransferase C-terminal" evidence="7">
    <location>
        <begin position="184"/>
        <end position="264"/>
    </location>
</feature>
<dbReference type="Proteomes" id="UP001597090">
    <property type="component" value="Unassembled WGS sequence"/>
</dbReference>
<comment type="subcellular location">
    <subcellularLocation>
        <location evidence="6">Cytoplasm</location>
    </subcellularLocation>
</comment>
<dbReference type="Gene3D" id="1.20.1180.10">
    <property type="entry name" value="Udp N-acetylglucosamine O-acyltransferase, C-terminal domain"/>
    <property type="match status" value="1"/>
</dbReference>
<keyword evidence="4 6" id="KW-0443">Lipid metabolism</keyword>
<dbReference type="Gene3D" id="2.160.10.10">
    <property type="entry name" value="Hexapeptide repeat proteins"/>
    <property type="match status" value="1"/>
</dbReference>
<evidence type="ECO:0000256" key="4">
    <source>
        <dbReference type="ARBA" id="ARBA00023098"/>
    </source>
</evidence>
<gene>
    <name evidence="6 8" type="primary">lpxA</name>
    <name evidence="8" type="ORF">ACFQZQ_00400</name>
</gene>
<accession>A0ABW2YHV6</accession>
<dbReference type="NCBIfam" id="TIGR01852">
    <property type="entry name" value="lipid_A_lpxA"/>
    <property type="match status" value="1"/>
</dbReference>
<dbReference type="EMBL" id="JBHTIH010000002">
    <property type="protein sequence ID" value="MFD0737752.1"/>
    <property type="molecule type" value="Genomic_DNA"/>
</dbReference>
<dbReference type="PANTHER" id="PTHR43480">
    <property type="entry name" value="ACYL-[ACYL-CARRIER-PROTEIN]--UDP-N-ACETYLGLUCOSAMINE O-ACYLTRANSFERASE"/>
    <property type="match status" value="1"/>
</dbReference>
<dbReference type="RefSeq" id="WP_386810716.1">
    <property type="nucleotide sequence ID" value="NZ_JBHTIH010000002.1"/>
</dbReference>
<dbReference type="Pfam" id="PF00132">
    <property type="entry name" value="Hexapep"/>
    <property type="match status" value="1"/>
</dbReference>